<protein>
    <submittedName>
        <fullName evidence="8">Sodium-coupled monocarboxylate transporter 2</fullName>
    </submittedName>
</protein>
<dbReference type="Proteomes" id="UP000324222">
    <property type="component" value="Unassembled WGS sequence"/>
</dbReference>
<reference evidence="8 9" key="1">
    <citation type="submission" date="2019-05" db="EMBL/GenBank/DDBJ databases">
        <title>Another draft genome of Portunus trituberculatus and its Hox gene families provides insights of decapod evolution.</title>
        <authorList>
            <person name="Jeong J.-H."/>
            <person name="Song I."/>
            <person name="Kim S."/>
            <person name="Choi T."/>
            <person name="Kim D."/>
            <person name="Ryu S."/>
            <person name="Kim W."/>
        </authorList>
    </citation>
    <scope>NUCLEOTIDE SEQUENCE [LARGE SCALE GENOMIC DNA]</scope>
    <source>
        <tissue evidence="8">Muscle</tissue>
    </source>
</reference>
<keyword evidence="5" id="KW-0406">Ion transport</keyword>
<dbReference type="AlphaFoldDB" id="A0A5B7F9G3"/>
<feature type="transmembrane region" description="Helical" evidence="7">
    <location>
        <begin position="48"/>
        <end position="68"/>
    </location>
</feature>
<dbReference type="GO" id="GO:0006814">
    <property type="term" value="P:sodium ion transport"/>
    <property type="evidence" value="ECO:0007669"/>
    <property type="project" value="UniProtKB-KW"/>
</dbReference>
<evidence type="ECO:0000256" key="4">
    <source>
        <dbReference type="ARBA" id="ARBA00023053"/>
    </source>
</evidence>
<comment type="caution">
    <text evidence="8">The sequence shown here is derived from an EMBL/GenBank/DDBJ whole genome shotgun (WGS) entry which is preliminary data.</text>
</comment>
<gene>
    <name evidence="8" type="primary">Slc5a12_1</name>
    <name evidence="8" type="ORF">E2C01_034709</name>
</gene>
<keyword evidence="7" id="KW-0472">Membrane</keyword>
<dbReference type="OrthoDB" id="6358884at2759"/>
<keyword evidence="7" id="KW-0812">Transmembrane</keyword>
<comment type="subcellular location">
    <subcellularLocation>
        <location evidence="1">Cell membrane</location>
        <topology evidence="1">Multi-pass membrane protein</topology>
    </subcellularLocation>
</comment>
<evidence type="ECO:0000313" key="9">
    <source>
        <dbReference type="Proteomes" id="UP000324222"/>
    </source>
</evidence>
<keyword evidence="6" id="KW-0739">Sodium transport</keyword>
<evidence type="ECO:0000256" key="2">
    <source>
        <dbReference type="ARBA" id="ARBA00022448"/>
    </source>
</evidence>
<evidence type="ECO:0000256" key="6">
    <source>
        <dbReference type="ARBA" id="ARBA00023201"/>
    </source>
</evidence>
<dbReference type="InterPro" id="IPR051163">
    <property type="entry name" value="Sodium:Solute_Symporter_SSF"/>
</dbReference>
<dbReference type="EMBL" id="VSRR010004938">
    <property type="protein sequence ID" value="MPC41124.1"/>
    <property type="molecule type" value="Genomic_DNA"/>
</dbReference>
<keyword evidence="3" id="KW-1003">Cell membrane</keyword>
<keyword evidence="4" id="KW-0915">Sodium</keyword>
<dbReference type="PANTHER" id="PTHR42985:SF40">
    <property type="entry name" value="LD47995P-RELATED"/>
    <property type="match status" value="1"/>
</dbReference>
<evidence type="ECO:0000256" key="1">
    <source>
        <dbReference type="ARBA" id="ARBA00004651"/>
    </source>
</evidence>
<dbReference type="GO" id="GO:0015293">
    <property type="term" value="F:symporter activity"/>
    <property type="evidence" value="ECO:0007669"/>
    <property type="project" value="TreeGrafter"/>
</dbReference>
<evidence type="ECO:0000256" key="7">
    <source>
        <dbReference type="SAM" id="Phobius"/>
    </source>
</evidence>
<name>A0A5B7F9G3_PORTR</name>
<keyword evidence="2" id="KW-0813">Transport</keyword>
<proteinExistence type="predicted"/>
<dbReference type="PANTHER" id="PTHR42985">
    <property type="entry name" value="SODIUM-COUPLED MONOCARBOXYLATE TRANSPORTER"/>
    <property type="match status" value="1"/>
</dbReference>
<organism evidence="8 9">
    <name type="scientific">Portunus trituberculatus</name>
    <name type="common">Swimming crab</name>
    <name type="synonym">Neptunus trituberculatus</name>
    <dbReference type="NCBI Taxonomy" id="210409"/>
    <lineage>
        <taxon>Eukaryota</taxon>
        <taxon>Metazoa</taxon>
        <taxon>Ecdysozoa</taxon>
        <taxon>Arthropoda</taxon>
        <taxon>Crustacea</taxon>
        <taxon>Multicrustacea</taxon>
        <taxon>Malacostraca</taxon>
        <taxon>Eumalacostraca</taxon>
        <taxon>Eucarida</taxon>
        <taxon>Decapoda</taxon>
        <taxon>Pleocyemata</taxon>
        <taxon>Brachyura</taxon>
        <taxon>Eubrachyura</taxon>
        <taxon>Portunoidea</taxon>
        <taxon>Portunidae</taxon>
        <taxon>Portuninae</taxon>
        <taxon>Portunus</taxon>
    </lineage>
</organism>
<feature type="transmembrane region" description="Helical" evidence="7">
    <location>
        <begin position="12"/>
        <end position="42"/>
    </location>
</feature>
<sequence>MAVGLGMVMGKLGNLFHVVVSITSAITGPLSGVFLAGILLPWVDKKGALIGFLVSLSYNMWMVIGKFIRGSGHPEKLPLSMATCGSFFNTTLVDLVHTTTGSSSLYSTTVPTTLGMEEYVMSGIIHSAYDIC</sequence>
<dbReference type="Gene3D" id="1.20.1730.10">
    <property type="entry name" value="Sodium/glucose cotransporter"/>
    <property type="match status" value="1"/>
</dbReference>
<keyword evidence="9" id="KW-1185">Reference proteome</keyword>
<accession>A0A5B7F9G3</accession>
<evidence type="ECO:0000256" key="3">
    <source>
        <dbReference type="ARBA" id="ARBA00022475"/>
    </source>
</evidence>
<keyword evidence="7" id="KW-1133">Transmembrane helix</keyword>
<dbReference type="GO" id="GO:0005886">
    <property type="term" value="C:plasma membrane"/>
    <property type="evidence" value="ECO:0007669"/>
    <property type="project" value="UniProtKB-SubCell"/>
</dbReference>
<evidence type="ECO:0000256" key="5">
    <source>
        <dbReference type="ARBA" id="ARBA00023065"/>
    </source>
</evidence>
<dbReference type="InterPro" id="IPR038377">
    <property type="entry name" value="Na/Glc_symporter_sf"/>
</dbReference>
<evidence type="ECO:0000313" key="8">
    <source>
        <dbReference type="EMBL" id="MPC41124.1"/>
    </source>
</evidence>